<dbReference type="Proteomes" id="UP000326336">
    <property type="component" value="Unassembled WGS sequence"/>
</dbReference>
<feature type="region of interest" description="Disordered" evidence="1">
    <location>
        <begin position="1"/>
        <end position="27"/>
    </location>
</feature>
<sequence length="252" mass="26395">MSDDLHNDNANRGDLNGDDTHNDDLHFSDEELDAALAGFEKEFASDADAATDAASDASDAADSAASADDAAAADVPDDASSLEPDLETGFESELDGLLGNKAKAAIIITRLSSARLLAAFCELSDIAASCIGSPQGAVAVLHNLDGDGPENAAKDLTTVVAGMSVVLAVNRADKLEATLYFRGNPGRQFPPPILFSSTPSFVEDLMLGIDTLDSLRQHMPIEETADMTHDEAMKVLAEHMRFGRGGSAQSSR</sequence>
<protein>
    <submittedName>
        <fullName evidence="2">Uncharacterized protein</fullName>
    </submittedName>
</protein>
<feature type="compositionally biased region" description="Basic and acidic residues" evidence="1">
    <location>
        <begin position="18"/>
        <end position="27"/>
    </location>
</feature>
<reference evidence="2 3" key="1">
    <citation type="journal article" date="2019" name="Int. J. Syst. Evol. Microbiol.">
        <title>Bifidobacterium jacchi sp. nov., isolated from the faeces of a baby common marmoset (Callithrix jacchus).</title>
        <authorList>
            <person name="Modesto M."/>
            <person name="Watanabe K."/>
            <person name="Arita M."/>
            <person name="Satti M."/>
            <person name="Oki K."/>
            <person name="Sciavilla P."/>
            <person name="Patavino C."/>
            <person name="Camma C."/>
            <person name="Michelini S."/>
            <person name="Sgorbati B."/>
            <person name="Mattarelli P."/>
        </authorList>
    </citation>
    <scope>NUCLEOTIDE SEQUENCE [LARGE SCALE GENOMIC DNA]</scope>
    <source>
        <strain evidence="2 3">MRM 9.3</strain>
    </source>
</reference>
<dbReference type="OrthoDB" id="3238607at2"/>
<dbReference type="RefSeq" id="WP_151916708.1">
    <property type="nucleotide sequence ID" value="NZ_RQSP01000013.1"/>
</dbReference>
<organism evidence="2 3">
    <name type="scientific">Bifidobacterium jacchi</name>
    <dbReference type="NCBI Taxonomy" id="2490545"/>
    <lineage>
        <taxon>Bacteria</taxon>
        <taxon>Bacillati</taxon>
        <taxon>Actinomycetota</taxon>
        <taxon>Actinomycetes</taxon>
        <taxon>Bifidobacteriales</taxon>
        <taxon>Bifidobacteriaceae</taxon>
        <taxon>Bifidobacterium</taxon>
    </lineage>
</organism>
<comment type="caution">
    <text evidence="2">The sequence shown here is derived from an EMBL/GenBank/DDBJ whole genome shotgun (WGS) entry which is preliminary data.</text>
</comment>
<feature type="compositionally biased region" description="Low complexity" evidence="1">
    <location>
        <begin position="47"/>
        <end position="81"/>
    </location>
</feature>
<gene>
    <name evidence="2" type="ORF">EHS19_05100</name>
</gene>
<dbReference type="AlphaFoldDB" id="A0A5N5RJ25"/>
<accession>A0A5N5RJ25</accession>
<evidence type="ECO:0000313" key="3">
    <source>
        <dbReference type="Proteomes" id="UP000326336"/>
    </source>
</evidence>
<proteinExistence type="predicted"/>
<feature type="compositionally biased region" description="Basic and acidic residues" evidence="1">
    <location>
        <begin position="1"/>
        <end position="11"/>
    </location>
</feature>
<name>A0A5N5RJ25_9BIFI</name>
<dbReference type="EMBL" id="RQSP01000013">
    <property type="protein sequence ID" value="KAB5607294.1"/>
    <property type="molecule type" value="Genomic_DNA"/>
</dbReference>
<evidence type="ECO:0000313" key="2">
    <source>
        <dbReference type="EMBL" id="KAB5607294.1"/>
    </source>
</evidence>
<feature type="region of interest" description="Disordered" evidence="1">
    <location>
        <begin position="47"/>
        <end position="85"/>
    </location>
</feature>
<evidence type="ECO:0000256" key="1">
    <source>
        <dbReference type="SAM" id="MobiDB-lite"/>
    </source>
</evidence>
<keyword evidence="3" id="KW-1185">Reference proteome</keyword>